<dbReference type="EMBL" id="JACHMP010000001">
    <property type="protein sequence ID" value="MBB5822105.1"/>
    <property type="molecule type" value="Genomic_DNA"/>
</dbReference>
<evidence type="ECO:0000313" key="1">
    <source>
        <dbReference type="EMBL" id="MBB5822105.1"/>
    </source>
</evidence>
<name>A0A7W9IJY2_9ACTN</name>
<gene>
    <name evidence="1" type="ORF">F4562_005167</name>
</gene>
<dbReference type="Gene3D" id="3.40.50.1820">
    <property type="entry name" value="alpha/beta hydrolase"/>
    <property type="match status" value="1"/>
</dbReference>
<keyword evidence="2" id="KW-1185">Reference proteome</keyword>
<evidence type="ECO:0000313" key="2">
    <source>
        <dbReference type="Proteomes" id="UP000540685"/>
    </source>
</evidence>
<organism evidence="1 2">
    <name type="scientific">Streptosporangium becharense</name>
    <dbReference type="NCBI Taxonomy" id="1816182"/>
    <lineage>
        <taxon>Bacteria</taxon>
        <taxon>Bacillati</taxon>
        <taxon>Actinomycetota</taxon>
        <taxon>Actinomycetes</taxon>
        <taxon>Streptosporangiales</taxon>
        <taxon>Streptosporangiaceae</taxon>
        <taxon>Streptosporangium</taxon>
    </lineage>
</organism>
<comment type="caution">
    <text evidence="1">The sequence shown here is derived from an EMBL/GenBank/DDBJ whole genome shotgun (WGS) entry which is preliminary data.</text>
</comment>
<dbReference type="InterPro" id="IPR029058">
    <property type="entry name" value="AB_hydrolase_fold"/>
</dbReference>
<protein>
    <recommendedName>
        <fullName evidence="3">Epoxide hydrolase</fullName>
    </recommendedName>
</protein>
<sequence length="58" mass="6654">MPMAVALFTAQDIAPRRDEEKVNSVVRWSDFHRGGHFAAMEAPDLLLDDVRDFFAAYR</sequence>
<accession>A0A7W9IJY2</accession>
<dbReference type="AlphaFoldDB" id="A0A7W9IJY2"/>
<dbReference type="SUPFAM" id="SSF53474">
    <property type="entry name" value="alpha/beta-Hydrolases"/>
    <property type="match status" value="1"/>
</dbReference>
<evidence type="ECO:0008006" key="3">
    <source>
        <dbReference type="Google" id="ProtNLM"/>
    </source>
</evidence>
<dbReference type="Proteomes" id="UP000540685">
    <property type="component" value="Unassembled WGS sequence"/>
</dbReference>
<proteinExistence type="predicted"/>
<dbReference type="RefSeq" id="WP_184544710.1">
    <property type="nucleotide sequence ID" value="NZ_JACHMP010000001.1"/>
</dbReference>
<reference evidence="1 2" key="1">
    <citation type="submission" date="2020-08" db="EMBL/GenBank/DDBJ databases">
        <title>Sequencing the genomes of 1000 actinobacteria strains.</title>
        <authorList>
            <person name="Klenk H.-P."/>
        </authorList>
    </citation>
    <scope>NUCLEOTIDE SEQUENCE [LARGE SCALE GENOMIC DNA]</scope>
    <source>
        <strain evidence="1 2">DSM 46887</strain>
    </source>
</reference>